<organism evidence="2 3">
    <name type="scientific">Neisseria animaloris</name>
    <dbReference type="NCBI Taxonomy" id="326522"/>
    <lineage>
        <taxon>Bacteria</taxon>
        <taxon>Pseudomonadati</taxon>
        <taxon>Pseudomonadota</taxon>
        <taxon>Betaproteobacteria</taxon>
        <taxon>Neisseriales</taxon>
        <taxon>Neisseriaceae</taxon>
        <taxon>Neisseria</taxon>
    </lineage>
</organism>
<dbReference type="AlphaFoldDB" id="A0A1X3CH10"/>
<sequence length="68" mass="7840">MQNHLNLAKRVCLLVAVFFVVSVPLKYLLRKYIYVLFEIPPDSDIGIGGIHFFSVLVAYHWVFGNKTE</sequence>
<keyword evidence="1" id="KW-1133">Transmembrane helix</keyword>
<name>A0A1X3CH10_9NEIS</name>
<evidence type="ECO:0000313" key="2">
    <source>
        <dbReference type="EMBL" id="VEJ21898.1"/>
    </source>
</evidence>
<feature type="transmembrane region" description="Helical" evidence="1">
    <location>
        <begin position="45"/>
        <end position="63"/>
    </location>
</feature>
<gene>
    <name evidence="2" type="ORF">NCTC12227_01665</name>
</gene>
<evidence type="ECO:0000256" key="1">
    <source>
        <dbReference type="SAM" id="Phobius"/>
    </source>
</evidence>
<keyword evidence="1" id="KW-0812">Transmembrane</keyword>
<feature type="transmembrane region" description="Helical" evidence="1">
    <location>
        <begin position="7"/>
        <end position="25"/>
    </location>
</feature>
<proteinExistence type="predicted"/>
<keyword evidence="3" id="KW-1185">Reference proteome</keyword>
<keyword evidence="1" id="KW-0472">Membrane</keyword>
<protein>
    <submittedName>
        <fullName evidence="2">Uncharacterized protein</fullName>
    </submittedName>
</protein>
<dbReference type="Proteomes" id="UP000268229">
    <property type="component" value="Chromosome"/>
</dbReference>
<dbReference type="RefSeq" id="WP_085391128.1">
    <property type="nucleotide sequence ID" value="NZ_JBGNXI010000008.1"/>
</dbReference>
<dbReference type="KEGG" id="nani:NCTC12227_01665"/>
<dbReference type="EMBL" id="LR134516">
    <property type="protein sequence ID" value="VEJ21898.1"/>
    <property type="molecule type" value="Genomic_DNA"/>
</dbReference>
<evidence type="ECO:0000313" key="3">
    <source>
        <dbReference type="Proteomes" id="UP000268229"/>
    </source>
</evidence>
<accession>A0A1X3CH10</accession>
<dbReference type="STRING" id="326522.BWD08_09920"/>
<reference evidence="2 3" key="1">
    <citation type="submission" date="2018-12" db="EMBL/GenBank/DDBJ databases">
        <authorList>
            <consortium name="Pathogen Informatics"/>
        </authorList>
    </citation>
    <scope>NUCLEOTIDE SEQUENCE [LARGE SCALE GENOMIC DNA]</scope>
    <source>
        <strain evidence="2 3">NCTC12227</strain>
    </source>
</reference>